<organism evidence="1">
    <name type="scientific">Tuwongella immobilis</name>
    <dbReference type="NCBI Taxonomy" id="692036"/>
    <lineage>
        <taxon>Bacteria</taxon>
        <taxon>Pseudomonadati</taxon>
        <taxon>Planctomycetota</taxon>
        <taxon>Planctomycetia</taxon>
        <taxon>Gemmatales</taxon>
        <taxon>Gemmataceae</taxon>
        <taxon>Tuwongella</taxon>
    </lineage>
</organism>
<evidence type="ECO:0000313" key="1">
    <source>
        <dbReference type="EMBL" id="VIP02298.1"/>
    </source>
</evidence>
<dbReference type="RefSeq" id="WP_162657487.1">
    <property type="nucleotide sequence ID" value="NZ_LR593887.1"/>
</dbReference>
<protein>
    <submittedName>
        <fullName evidence="1">Uncharacterized protein</fullName>
    </submittedName>
</protein>
<evidence type="ECO:0000313" key="2">
    <source>
        <dbReference type="Proteomes" id="UP000464378"/>
    </source>
</evidence>
<accession>A0A6C2YL46</accession>
<sequence>MEAVRELLETIRQKGLIPGHLRGVFNLLIGRTITRLDGTPISKGLTWRELSTLLRELRWEKSLVRELGLDPDTLSPRDRDRFWFQAIASANVNSPLARQQADSLAERLESHGFHVVPLPPASRS</sequence>
<dbReference type="InParanoid" id="A0A6C2YL46"/>
<proteinExistence type="predicted"/>
<dbReference type="EMBL" id="LR593887">
    <property type="protein sequence ID" value="VTS00980.1"/>
    <property type="molecule type" value="Genomic_DNA"/>
</dbReference>
<dbReference type="KEGG" id="tim:GMBLW1_16620"/>
<dbReference type="AlphaFoldDB" id="A0A6C2YL46"/>
<dbReference type="Proteomes" id="UP000464378">
    <property type="component" value="Chromosome"/>
</dbReference>
<reference evidence="1" key="1">
    <citation type="submission" date="2019-04" db="EMBL/GenBank/DDBJ databases">
        <authorList>
            <consortium name="Science for Life Laboratories"/>
        </authorList>
    </citation>
    <scope>NUCLEOTIDE SEQUENCE</scope>
    <source>
        <strain evidence="1">MBLW1</strain>
    </source>
</reference>
<keyword evidence="2" id="KW-1185">Reference proteome</keyword>
<name>A0A6C2YL46_9BACT</name>
<gene>
    <name evidence="1" type="ORF">GMBLW1_16620</name>
</gene>
<dbReference type="EMBL" id="LR586016">
    <property type="protein sequence ID" value="VIP02298.1"/>
    <property type="molecule type" value="Genomic_DNA"/>
</dbReference>